<evidence type="ECO:0000313" key="2">
    <source>
        <dbReference type="EMBL" id="GAA4521294.1"/>
    </source>
</evidence>
<comment type="similarity">
    <text evidence="1">Belongs to the ComF/GntX family.</text>
</comment>
<reference evidence="3" key="1">
    <citation type="journal article" date="2019" name="Int. J. Syst. Evol. Microbiol.">
        <title>The Global Catalogue of Microorganisms (GCM) 10K type strain sequencing project: providing services to taxonomists for standard genome sequencing and annotation.</title>
        <authorList>
            <consortium name="The Broad Institute Genomics Platform"/>
            <consortium name="The Broad Institute Genome Sequencing Center for Infectious Disease"/>
            <person name="Wu L."/>
            <person name="Ma J."/>
        </authorList>
    </citation>
    <scope>NUCLEOTIDE SEQUENCE [LARGE SCALE GENOMIC DNA]</scope>
    <source>
        <strain evidence="3">JCM 17858</strain>
    </source>
</reference>
<name>A0ABP8R8S4_9SPHI</name>
<sequence>MLCTSCLFHLPFTDFHLFDDNDTARQLWGKVSFERAFSMFELSKSSRVETLLHKLKYKNQPEIGIYLGRLYASSIAEYVGEVDLIAPIPLHRSKLRKRGYNQAAKFGEGLSQGLGIPLKEDLLIRVLASESQTKRSRIDRYDNVKNAFVLNPYVTIQDLHILLVDDVLTTGATMSEAALTLVEAGAKVSIATIARA</sequence>
<dbReference type="InterPro" id="IPR000836">
    <property type="entry name" value="PRTase_dom"/>
</dbReference>
<comment type="caution">
    <text evidence="2">The sequence shown here is derived from an EMBL/GenBank/DDBJ whole genome shotgun (WGS) entry which is preliminary data.</text>
</comment>
<keyword evidence="3" id="KW-1185">Reference proteome</keyword>
<evidence type="ECO:0000313" key="3">
    <source>
        <dbReference type="Proteomes" id="UP001500394"/>
    </source>
</evidence>
<dbReference type="InterPro" id="IPR051910">
    <property type="entry name" value="ComF/GntX_DNA_util-trans"/>
</dbReference>
<dbReference type="InterPro" id="IPR029057">
    <property type="entry name" value="PRTase-like"/>
</dbReference>
<dbReference type="Gene3D" id="3.40.50.2020">
    <property type="match status" value="1"/>
</dbReference>
<dbReference type="SUPFAM" id="SSF53271">
    <property type="entry name" value="PRTase-like"/>
    <property type="match status" value="1"/>
</dbReference>
<accession>A0ABP8R8S4</accession>
<gene>
    <name evidence="2" type="ORF">GCM10023173_26560</name>
</gene>
<dbReference type="EMBL" id="BAABGR010000044">
    <property type="protein sequence ID" value="GAA4521294.1"/>
    <property type="molecule type" value="Genomic_DNA"/>
</dbReference>
<dbReference type="PANTHER" id="PTHR47505">
    <property type="entry name" value="DNA UTILIZATION PROTEIN YHGH"/>
    <property type="match status" value="1"/>
</dbReference>
<dbReference type="PANTHER" id="PTHR47505:SF1">
    <property type="entry name" value="DNA UTILIZATION PROTEIN YHGH"/>
    <property type="match status" value="1"/>
</dbReference>
<dbReference type="Proteomes" id="UP001500394">
    <property type="component" value="Unassembled WGS sequence"/>
</dbReference>
<evidence type="ECO:0000256" key="1">
    <source>
        <dbReference type="ARBA" id="ARBA00008007"/>
    </source>
</evidence>
<dbReference type="CDD" id="cd06223">
    <property type="entry name" value="PRTases_typeI"/>
    <property type="match status" value="1"/>
</dbReference>
<organism evidence="2 3">
    <name type="scientific">Sphingobacterium thermophilum</name>
    <dbReference type="NCBI Taxonomy" id="768534"/>
    <lineage>
        <taxon>Bacteria</taxon>
        <taxon>Pseudomonadati</taxon>
        <taxon>Bacteroidota</taxon>
        <taxon>Sphingobacteriia</taxon>
        <taxon>Sphingobacteriales</taxon>
        <taxon>Sphingobacteriaceae</taxon>
        <taxon>Sphingobacterium</taxon>
    </lineage>
</organism>
<proteinExistence type="inferred from homology"/>
<protein>
    <submittedName>
        <fullName evidence="2">ComF family protein</fullName>
    </submittedName>
</protein>